<sequence>EEGGNEEIDSIFFHSVEKDTDNTFMEQVIYTKTVILNFFEYVNDFDDDSDSDDSDSDED</sequence>
<accession>A0A5J4UJE4</accession>
<protein>
    <submittedName>
        <fullName evidence="1">Uncharacterized protein</fullName>
    </submittedName>
</protein>
<gene>
    <name evidence="1" type="ORF">EZS28_034120</name>
</gene>
<feature type="non-terminal residue" evidence="1">
    <location>
        <position position="1"/>
    </location>
</feature>
<organism evidence="1 2">
    <name type="scientific">Streblomastix strix</name>
    <dbReference type="NCBI Taxonomy" id="222440"/>
    <lineage>
        <taxon>Eukaryota</taxon>
        <taxon>Metamonada</taxon>
        <taxon>Preaxostyla</taxon>
        <taxon>Oxymonadida</taxon>
        <taxon>Streblomastigidae</taxon>
        <taxon>Streblomastix</taxon>
    </lineage>
</organism>
<dbReference type="Proteomes" id="UP000324800">
    <property type="component" value="Unassembled WGS sequence"/>
</dbReference>
<proteinExistence type="predicted"/>
<name>A0A5J4UJE4_9EUKA</name>
<comment type="caution">
    <text evidence="1">The sequence shown here is derived from an EMBL/GenBank/DDBJ whole genome shotgun (WGS) entry which is preliminary data.</text>
</comment>
<evidence type="ECO:0000313" key="1">
    <source>
        <dbReference type="EMBL" id="KAA6370353.1"/>
    </source>
</evidence>
<evidence type="ECO:0000313" key="2">
    <source>
        <dbReference type="Proteomes" id="UP000324800"/>
    </source>
</evidence>
<dbReference type="EMBL" id="SNRW01015472">
    <property type="protein sequence ID" value="KAA6370353.1"/>
    <property type="molecule type" value="Genomic_DNA"/>
</dbReference>
<reference evidence="1 2" key="1">
    <citation type="submission" date="2019-03" db="EMBL/GenBank/DDBJ databases">
        <title>Single cell metagenomics reveals metabolic interactions within the superorganism composed of flagellate Streblomastix strix and complex community of Bacteroidetes bacteria on its surface.</title>
        <authorList>
            <person name="Treitli S.C."/>
            <person name="Kolisko M."/>
            <person name="Husnik F."/>
            <person name="Keeling P."/>
            <person name="Hampl V."/>
        </authorList>
    </citation>
    <scope>NUCLEOTIDE SEQUENCE [LARGE SCALE GENOMIC DNA]</scope>
    <source>
        <strain evidence="1">ST1C</strain>
    </source>
</reference>
<dbReference type="AlphaFoldDB" id="A0A5J4UJE4"/>